<reference evidence="7 8" key="2">
    <citation type="submission" date="2016-05" db="EMBL/GenBank/DDBJ databases">
        <title>Lineage-specific infection strategies underlie the spectrum of fungal disease in amphibians.</title>
        <authorList>
            <person name="Cuomo C.A."/>
            <person name="Farrer R.A."/>
            <person name="James T."/>
            <person name="Longcore J."/>
            <person name="Birren B."/>
        </authorList>
    </citation>
    <scope>NUCLEOTIDE SEQUENCE [LARGE SCALE GENOMIC DNA]</scope>
    <source>
        <strain evidence="7 8">JEL423</strain>
    </source>
</reference>
<evidence type="ECO:0000256" key="2">
    <source>
        <dbReference type="ARBA" id="ARBA00005330"/>
    </source>
</evidence>
<sequence>MSSSIPIISSTTQSQTSITTSSSKFLELPQLSLEPLEIPFANPAVPLLYSAYIDPSASLSTSTSTVSTTGGGSASVDTFPGTLFTPSHIDGNTSHTTAATSIITKPIPSVAAMSSLHAELASLANLATQRVSSLLSNQVSLSEWLNRVDPHRTLRRDIEKDKGERRSRSVKLKMPTTTAGNITAPSTSAIATAAAVASSGGVHNDRRGDLSSQVLLGLSSSTASRSKATANGLGALGSSTPSSDIQIKSEPYSASIYNPKKRSYESDKPIAKSGGENGSIRLAITQNGIIKITPPVNIAAAALDQTMLSSSTPQSSSTLIRTDRERKLSKSHSIQKERSRRRGTSTAASVNDDASTRGTPEPEIRLNLDGDFSTSKAPPNQVPIAQFWAFFEQYYRNMTEDDLRALSQKGDDVTPFLIPPLGIHFTEQWHAEDQRIFAMFEEGATNPSLMANREYIEIDEVIFEGDMMLGTLSERLMSALVQEGVVPDIKFTDDDDDMGGTGTGSKVGNGPTKTFLSGAASALGLTGTTASASAAAAKHRARADLAVFEDRLRLELGFLGLIDAPDSEGAENVQDDEIFSELRTKQEELREQMAMNSRRKKRVHDIAEKWMGWQEYNGLLDEINKNLEQGFAKRLKSGKSRKGKKQIKDHRPVSESLLSALESRKKLIHGVGDVFFPVDKFLPPTESIFNQLSPADAPYDTALPDFANASPKSISASAPALSTLFEDFKIPS</sequence>
<dbReference type="STRING" id="403673.A0A177W9H0"/>
<dbReference type="AlphaFoldDB" id="A0A177W9H0"/>
<dbReference type="GO" id="GO:0006357">
    <property type="term" value="P:regulation of transcription by RNA polymerase II"/>
    <property type="evidence" value="ECO:0007669"/>
    <property type="project" value="TreeGrafter"/>
</dbReference>
<proteinExistence type="inferred from homology"/>
<dbReference type="OrthoDB" id="1232at2759"/>
<dbReference type="eggNOG" id="KOG4191">
    <property type="taxonomic scope" value="Eukaryota"/>
</dbReference>
<dbReference type="GO" id="GO:0000124">
    <property type="term" value="C:SAGA complex"/>
    <property type="evidence" value="ECO:0007669"/>
    <property type="project" value="TreeGrafter"/>
</dbReference>
<dbReference type="PANTHER" id="PTHR13556:SF2">
    <property type="entry name" value="TRANSCRIPTIONAL ADAPTER 3"/>
    <property type="match status" value="1"/>
</dbReference>
<evidence type="ECO:0000313" key="7">
    <source>
        <dbReference type="EMBL" id="OAJ36362.1"/>
    </source>
</evidence>
<dbReference type="GO" id="GO:0005634">
    <property type="term" value="C:nucleus"/>
    <property type="evidence" value="ECO:0007669"/>
    <property type="project" value="UniProtKB-SubCell"/>
</dbReference>
<accession>A0A177W9H0</accession>
<evidence type="ECO:0000256" key="4">
    <source>
        <dbReference type="ARBA" id="ARBA00023163"/>
    </source>
</evidence>
<dbReference type="PANTHER" id="PTHR13556">
    <property type="entry name" value="TRANSCRIPTIONAL ADAPTER 3-RELATED"/>
    <property type="match status" value="1"/>
</dbReference>
<keyword evidence="5" id="KW-0539">Nucleus</keyword>
<dbReference type="Proteomes" id="UP000077115">
    <property type="component" value="Unassembled WGS sequence"/>
</dbReference>
<reference evidence="7 8" key="1">
    <citation type="submission" date="2006-10" db="EMBL/GenBank/DDBJ databases">
        <title>The Genome Sequence of Batrachochytrium dendrobatidis JEL423.</title>
        <authorList>
            <consortium name="The Broad Institute Genome Sequencing Platform"/>
            <person name="Birren B."/>
            <person name="Lander E."/>
            <person name="Galagan J."/>
            <person name="Cuomo C."/>
            <person name="Devon K."/>
            <person name="Jaffe D."/>
            <person name="Butler J."/>
            <person name="Alvarez P."/>
            <person name="Gnerre S."/>
            <person name="Grabherr M."/>
            <person name="Kleber M."/>
            <person name="Mauceli E."/>
            <person name="Brockman W."/>
            <person name="Young S."/>
            <person name="LaButti K."/>
            <person name="Sykes S."/>
            <person name="DeCaprio D."/>
            <person name="Crawford M."/>
            <person name="Koehrsen M."/>
            <person name="Engels R."/>
            <person name="Montgomery P."/>
            <person name="Pearson M."/>
            <person name="Howarth C."/>
            <person name="Larson L."/>
            <person name="White J."/>
            <person name="O'Leary S."/>
            <person name="Kodira C."/>
            <person name="Zeng Q."/>
            <person name="Yandava C."/>
            <person name="Alvarado L."/>
            <person name="Longcore J."/>
            <person name="James T."/>
        </authorList>
    </citation>
    <scope>NUCLEOTIDE SEQUENCE [LARGE SCALE GENOMIC DNA]</scope>
    <source>
        <strain evidence="7 8">JEL423</strain>
    </source>
</reference>
<feature type="region of interest" description="Disordered" evidence="6">
    <location>
        <begin position="307"/>
        <end position="367"/>
    </location>
</feature>
<gene>
    <name evidence="7" type="ORF">BDEG_20543</name>
</gene>
<evidence type="ECO:0000256" key="6">
    <source>
        <dbReference type="SAM" id="MobiDB-lite"/>
    </source>
</evidence>
<dbReference type="GO" id="GO:0003713">
    <property type="term" value="F:transcription coactivator activity"/>
    <property type="evidence" value="ECO:0007669"/>
    <property type="project" value="TreeGrafter"/>
</dbReference>
<name>A0A177W9H0_BATDL</name>
<keyword evidence="3" id="KW-0805">Transcription regulation</keyword>
<evidence type="ECO:0000256" key="3">
    <source>
        <dbReference type="ARBA" id="ARBA00023015"/>
    </source>
</evidence>
<evidence type="ECO:0000256" key="5">
    <source>
        <dbReference type="ARBA" id="ARBA00023242"/>
    </source>
</evidence>
<dbReference type="InterPro" id="IPR019340">
    <property type="entry name" value="Histone_AcTrfase_su3"/>
</dbReference>
<organism evidence="7 8">
    <name type="scientific">Batrachochytrium dendrobatidis (strain JEL423)</name>
    <dbReference type="NCBI Taxonomy" id="403673"/>
    <lineage>
        <taxon>Eukaryota</taxon>
        <taxon>Fungi</taxon>
        <taxon>Fungi incertae sedis</taxon>
        <taxon>Chytridiomycota</taxon>
        <taxon>Chytridiomycota incertae sedis</taxon>
        <taxon>Chytridiomycetes</taxon>
        <taxon>Rhizophydiales</taxon>
        <taxon>Rhizophydiales incertae sedis</taxon>
        <taxon>Batrachochytrium</taxon>
    </lineage>
</organism>
<dbReference type="Pfam" id="PF10198">
    <property type="entry name" value="Ada3"/>
    <property type="match status" value="1"/>
</dbReference>
<comment type="subcellular location">
    <subcellularLocation>
        <location evidence="1">Nucleus</location>
    </subcellularLocation>
</comment>
<dbReference type="VEuPathDB" id="FungiDB:BDEG_20543"/>
<keyword evidence="4" id="KW-0804">Transcription</keyword>
<evidence type="ECO:0000256" key="1">
    <source>
        <dbReference type="ARBA" id="ARBA00004123"/>
    </source>
</evidence>
<comment type="similarity">
    <text evidence="2">Belongs to the NGG1 family.</text>
</comment>
<feature type="region of interest" description="Disordered" evidence="6">
    <location>
        <begin position="491"/>
        <end position="510"/>
    </location>
</feature>
<evidence type="ECO:0000313" key="8">
    <source>
        <dbReference type="Proteomes" id="UP000077115"/>
    </source>
</evidence>
<dbReference type="EMBL" id="DS022300">
    <property type="protein sequence ID" value="OAJ36362.1"/>
    <property type="molecule type" value="Genomic_DNA"/>
</dbReference>
<evidence type="ECO:0008006" key="9">
    <source>
        <dbReference type="Google" id="ProtNLM"/>
    </source>
</evidence>
<protein>
    <recommendedName>
        <fullName evidence="9">Histone acetyltransferases subunit 3</fullName>
    </recommendedName>
</protein>
<feature type="compositionally biased region" description="Low complexity" evidence="6">
    <location>
        <begin position="309"/>
        <end position="318"/>
    </location>
</feature>